<dbReference type="InParanoid" id="A0A2T3AK12"/>
<proteinExistence type="predicted"/>
<accession>A0A2T3AK12</accession>
<sequence>MDRSAFFSGDEAGGGQMSRKRRQEGERKSQPASGSGCARMSAVYGVQVTMLCKLYGDFAACGSVSEVV</sequence>
<feature type="region of interest" description="Disordered" evidence="1">
    <location>
        <begin position="1"/>
        <end position="38"/>
    </location>
</feature>
<organism evidence="2 3">
    <name type="scientific">Coniella lustricola</name>
    <dbReference type="NCBI Taxonomy" id="2025994"/>
    <lineage>
        <taxon>Eukaryota</taxon>
        <taxon>Fungi</taxon>
        <taxon>Dikarya</taxon>
        <taxon>Ascomycota</taxon>
        <taxon>Pezizomycotina</taxon>
        <taxon>Sordariomycetes</taxon>
        <taxon>Sordariomycetidae</taxon>
        <taxon>Diaporthales</taxon>
        <taxon>Schizoparmaceae</taxon>
        <taxon>Coniella</taxon>
    </lineage>
</organism>
<evidence type="ECO:0000256" key="1">
    <source>
        <dbReference type="SAM" id="MobiDB-lite"/>
    </source>
</evidence>
<gene>
    <name evidence="2" type="ORF">BD289DRAFT_422984</name>
</gene>
<dbReference type="Proteomes" id="UP000241462">
    <property type="component" value="Unassembled WGS sequence"/>
</dbReference>
<evidence type="ECO:0000313" key="2">
    <source>
        <dbReference type="EMBL" id="PSS00940.1"/>
    </source>
</evidence>
<dbReference type="AlphaFoldDB" id="A0A2T3AK12"/>
<keyword evidence="3" id="KW-1185">Reference proteome</keyword>
<dbReference type="EMBL" id="KZ678380">
    <property type="protein sequence ID" value="PSS00940.1"/>
    <property type="molecule type" value="Genomic_DNA"/>
</dbReference>
<evidence type="ECO:0000313" key="3">
    <source>
        <dbReference type="Proteomes" id="UP000241462"/>
    </source>
</evidence>
<name>A0A2T3AK12_9PEZI</name>
<protein>
    <submittedName>
        <fullName evidence="2">Uncharacterized protein</fullName>
    </submittedName>
</protein>
<reference evidence="2 3" key="1">
    <citation type="journal article" date="2018" name="Mycol. Prog.">
        <title>Coniella lustricola, a new species from submerged detritus.</title>
        <authorList>
            <person name="Raudabaugh D.B."/>
            <person name="Iturriaga T."/>
            <person name="Carver A."/>
            <person name="Mondo S."/>
            <person name="Pangilinan J."/>
            <person name="Lipzen A."/>
            <person name="He G."/>
            <person name="Amirebrahimi M."/>
            <person name="Grigoriev I.V."/>
            <person name="Miller A.N."/>
        </authorList>
    </citation>
    <scope>NUCLEOTIDE SEQUENCE [LARGE SCALE GENOMIC DNA]</scope>
    <source>
        <strain evidence="2 3">B22-T-1</strain>
    </source>
</reference>